<dbReference type="PANTHER" id="PTHR43065">
    <property type="entry name" value="SENSOR HISTIDINE KINASE"/>
    <property type="match status" value="1"/>
</dbReference>
<dbReference type="SMART" id="SM00387">
    <property type="entry name" value="HATPase_c"/>
    <property type="match status" value="1"/>
</dbReference>
<dbReference type="InterPro" id="IPR000014">
    <property type="entry name" value="PAS"/>
</dbReference>
<keyword evidence="4" id="KW-0808">Transferase</keyword>
<keyword evidence="7" id="KW-0067">ATP-binding</keyword>
<evidence type="ECO:0000256" key="8">
    <source>
        <dbReference type="ARBA" id="ARBA00023012"/>
    </source>
</evidence>
<feature type="compositionally biased region" description="Basic and acidic residues" evidence="10">
    <location>
        <begin position="1"/>
        <end position="14"/>
    </location>
</feature>
<gene>
    <name evidence="13" type="ORF">ENS06_16305</name>
</gene>
<keyword evidence="6" id="KW-0418">Kinase</keyword>
<keyword evidence="3" id="KW-0597">Phosphoprotein</keyword>
<dbReference type="SUPFAM" id="SSF55874">
    <property type="entry name" value="ATPase domain of HSP90 chaperone/DNA topoisomerase II/histidine kinase"/>
    <property type="match status" value="1"/>
</dbReference>
<dbReference type="EMBL" id="DSTK01000044">
    <property type="protein sequence ID" value="HFK98875.1"/>
    <property type="molecule type" value="Genomic_DNA"/>
</dbReference>
<comment type="catalytic activity">
    <reaction evidence="1">
        <text>ATP + protein L-histidine = ADP + protein N-phospho-L-histidine.</text>
        <dbReference type="EC" id="2.7.13.3"/>
    </reaction>
</comment>
<name>A0A832EKY6_9BACT</name>
<evidence type="ECO:0000256" key="3">
    <source>
        <dbReference type="ARBA" id="ARBA00022553"/>
    </source>
</evidence>
<dbReference type="InterPro" id="IPR036291">
    <property type="entry name" value="NAD(P)-bd_dom_sf"/>
</dbReference>
<dbReference type="PANTHER" id="PTHR43065:SF10">
    <property type="entry name" value="PEROXIDE STRESS-ACTIVATED HISTIDINE KINASE MAK3"/>
    <property type="match status" value="1"/>
</dbReference>
<dbReference type="InterPro" id="IPR004358">
    <property type="entry name" value="Sig_transdc_His_kin-like_C"/>
</dbReference>
<dbReference type="Gene3D" id="1.10.287.130">
    <property type="match status" value="1"/>
</dbReference>
<dbReference type="CDD" id="cd00082">
    <property type="entry name" value="HisKA"/>
    <property type="match status" value="1"/>
</dbReference>
<evidence type="ECO:0000256" key="7">
    <source>
        <dbReference type="ARBA" id="ARBA00022840"/>
    </source>
</evidence>
<dbReference type="CDD" id="cd00130">
    <property type="entry name" value="PAS"/>
    <property type="match status" value="1"/>
</dbReference>
<dbReference type="PROSITE" id="PS50112">
    <property type="entry name" value="PAS"/>
    <property type="match status" value="1"/>
</dbReference>
<keyword evidence="9" id="KW-0175">Coiled coil</keyword>
<feature type="region of interest" description="Disordered" evidence="10">
    <location>
        <begin position="1"/>
        <end position="21"/>
    </location>
</feature>
<organism evidence="13">
    <name type="scientific">Desulfacinum infernum</name>
    <dbReference type="NCBI Taxonomy" id="35837"/>
    <lineage>
        <taxon>Bacteria</taxon>
        <taxon>Pseudomonadati</taxon>
        <taxon>Thermodesulfobacteriota</taxon>
        <taxon>Syntrophobacteria</taxon>
        <taxon>Syntrophobacterales</taxon>
        <taxon>Syntrophobacteraceae</taxon>
        <taxon>Desulfacinum</taxon>
    </lineage>
</organism>
<evidence type="ECO:0000256" key="9">
    <source>
        <dbReference type="SAM" id="Coils"/>
    </source>
</evidence>
<dbReference type="SUPFAM" id="SSF47384">
    <property type="entry name" value="Homodimeric domain of signal transducing histidine kinase"/>
    <property type="match status" value="1"/>
</dbReference>
<evidence type="ECO:0000256" key="5">
    <source>
        <dbReference type="ARBA" id="ARBA00022741"/>
    </source>
</evidence>
<dbReference type="NCBIfam" id="TIGR00229">
    <property type="entry name" value="sensory_box"/>
    <property type="match status" value="1"/>
</dbReference>
<proteinExistence type="predicted"/>
<dbReference type="SUPFAM" id="SSF55785">
    <property type="entry name" value="PYP-like sensor domain (PAS domain)"/>
    <property type="match status" value="1"/>
</dbReference>
<accession>A0A832EKY6</accession>
<dbReference type="SMART" id="SM00388">
    <property type="entry name" value="HisKA"/>
    <property type="match status" value="1"/>
</dbReference>
<evidence type="ECO:0000256" key="10">
    <source>
        <dbReference type="SAM" id="MobiDB-lite"/>
    </source>
</evidence>
<dbReference type="Pfam" id="PF02518">
    <property type="entry name" value="HATPase_c"/>
    <property type="match status" value="1"/>
</dbReference>
<keyword evidence="5" id="KW-0547">Nucleotide-binding</keyword>
<evidence type="ECO:0000259" key="12">
    <source>
        <dbReference type="PROSITE" id="PS50112"/>
    </source>
</evidence>
<dbReference type="InterPro" id="IPR005467">
    <property type="entry name" value="His_kinase_dom"/>
</dbReference>
<dbReference type="PROSITE" id="PS50109">
    <property type="entry name" value="HIS_KIN"/>
    <property type="match status" value="1"/>
</dbReference>
<dbReference type="InterPro" id="IPR003661">
    <property type="entry name" value="HisK_dim/P_dom"/>
</dbReference>
<protein>
    <recommendedName>
        <fullName evidence="2">histidine kinase</fullName>
        <ecNumber evidence="2">2.7.13.3</ecNumber>
    </recommendedName>
</protein>
<dbReference type="GO" id="GO:0005524">
    <property type="term" value="F:ATP binding"/>
    <property type="evidence" value="ECO:0007669"/>
    <property type="project" value="UniProtKB-KW"/>
</dbReference>
<evidence type="ECO:0000259" key="11">
    <source>
        <dbReference type="PROSITE" id="PS50109"/>
    </source>
</evidence>
<dbReference type="InterPro" id="IPR003594">
    <property type="entry name" value="HATPase_dom"/>
</dbReference>
<dbReference type="Pfam" id="PF08448">
    <property type="entry name" value="PAS_4"/>
    <property type="match status" value="1"/>
</dbReference>
<dbReference type="SUPFAM" id="SSF51735">
    <property type="entry name" value="NAD(P)-binding Rossmann-fold domains"/>
    <property type="match status" value="1"/>
</dbReference>
<evidence type="ECO:0000256" key="1">
    <source>
        <dbReference type="ARBA" id="ARBA00000085"/>
    </source>
</evidence>
<feature type="domain" description="Histidine kinase" evidence="11">
    <location>
        <begin position="303"/>
        <end position="520"/>
    </location>
</feature>
<evidence type="ECO:0000256" key="2">
    <source>
        <dbReference type="ARBA" id="ARBA00012438"/>
    </source>
</evidence>
<sequence>MPSRETHRPPKEQEGGTLMKGEAKDRPMRIAVIGGGRRCKAFLEMMDARRFPGLRAQIVAVADPNEEAVGVQLARSLGIFVTKDYRDFYKIPNLDLVIQLTGKEELLEDFIKHSPAKVRVLEAAISRLFGDIIRFQEESLLRERQLELVEGIVESMFSSIRDRVLIMQPDRKIVDANRAFLDWVGISKEEILGQFCHQITHRSLDPCHSKDFHCPLEESLQTGSTGHAIHEHYDRNNEVRYCEITTVPLKSPEGAVELVLEIQRDITDELEEKLEQKTRALKRDLARLIHEDKMIALGKLVASAVHEINNPLSGIHALARLMRRQLDEGLSPSDLDQFKFYLQLIDTESARCSAIVSNLLSFARQQKLERRPFDVNRIIQNVVMLSRHRMELQHVSLVLELEEGLPEIQGDPGQIQQCFINLVFNAMEAMPEGGRLTIRSALDAKRREVRVEVEDTGVGIPQELLSQIFEPFFSTKSQDKGVGLGLSVVYGIVKEHRGVIYVKSEVGKGSCFILRFPITAETS</sequence>
<dbReference type="Gene3D" id="3.40.50.720">
    <property type="entry name" value="NAD(P)-binding Rossmann-like Domain"/>
    <property type="match status" value="1"/>
</dbReference>
<evidence type="ECO:0000256" key="6">
    <source>
        <dbReference type="ARBA" id="ARBA00022777"/>
    </source>
</evidence>
<dbReference type="InterPro" id="IPR035965">
    <property type="entry name" value="PAS-like_dom_sf"/>
</dbReference>
<dbReference type="Pfam" id="PF00512">
    <property type="entry name" value="HisKA"/>
    <property type="match status" value="1"/>
</dbReference>
<keyword evidence="8" id="KW-0902">Two-component regulatory system</keyword>
<dbReference type="Gene3D" id="3.30.450.20">
    <property type="entry name" value="PAS domain"/>
    <property type="match status" value="1"/>
</dbReference>
<evidence type="ECO:0000313" key="13">
    <source>
        <dbReference type="EMBL" id="HFK98875.1"/>
    </source>
</evidence>
<feature type="coiled-coil region" evidence="9">
    <location>
        <begin position="260"/>
        <end position="291"/>
    </location>
</feature>
<comment type="caution">
    <text evidence="13">The sequence shown here is derived from an EMBL/GenBank/DDBJ whole genome shotgun (WGS) entry which is preliminary data.</text>
</comment>
<dbReference type="GO" id="GO:0000155">
    <property type="term" value="F:phosphorelay sensor kinase activity"/>
    <property type="evidence" value="ECO:0007669"/>
    <property type="project" value="InterPro"/>
</dbReference>
<dbReference type="Gene3D" id="3.30.565.10">
    <property type="entry name" value="Histidine kinase-like ATPase, C-terminal domain"/>
    <property type="match status" value="1"/>
</dbReference>
<dbReference type="EC" id="2.7.13.3" evidence="2"/>
<dbReference type="InterPro" id="IPR013656">
    <property type="entry name" value="PAS_4"/>
</dbReference>
<feature type="domain" description="PAS" evidence="12">
    <location>
        <begin position="149"/>
        <end position="223"/>
    </location>
</feature>
<dbReference type="InterPro" id="IPR036097">
    <property type="entry name" value="HisK_dim/P_sf"/>
</dbReference>
<dbReference type="AlphaFoldDB" id="A0A832EKY6"/>
<dbReference type="InterPro" id="IPR036890">
    <property type="entry name" value="HATPase_C_sf"/>
</dbReference>
<evidence type="ECO:0000256" key="4">
    <source>
        <dbReference type="ARBA" id="ARBA00022679"/>
    </source>
</evidence>
<dbReference type="PRINTS" id="PR00344">
    <property type="entry name" value="BCTRLSENSOR"/>
</dbReference>
<reference evidence="13" key="1">
    <citation type="journal article" date="2020" name="mSystems">
        <title>Genome- and Community-Level Interaction Insights into Carbon Utilization and Element Cycling Functions of Hydrothermarchaeota in Hydrothermal Sediment.</title>
        <authorList>
            <person name="Zhou Z."/>
            <person name="Liu Y."/>
            <person name="Xu W."/>
            <person name="Pan J."/>
            <person name="Luo Z.H."/>
            <person name="Li M."/>
        </authorList>
    </citation>
    <scope>NUCLEOTIDE SEQUENCE [LARGE SCALE GENOMIC DNA]</scope>
    <source>
        <strain evidence="13">SpSt-456</strain>
    </source>
</reference>